<sequence>MRGETITVLRRVKTGVDAGNNAIYKTTEELVGNVLVSPPTTADAGGERPDGITVDLNLAFPRTYTGEALRGCSVLVRGERYKVVGDPQRVDGGLTPTAWNMLVGVFRSDG</sequence>
<comment type="caution">
    <text evidence="1">The sequence shown here is derived from an EMBL/GenBank/DDBJ whole genome shotgun (WGS) entry which is preliminary data.</text>
</comment>
<dbReference type="AlphaFoldDB" id="E0Q6U5"/>
<dbReference type="Proteomes" id="UP000003323">
    <property type="component" value="Unassembled WGS sequence"/>
</dbReference>
<evidence type="ECO:0000313" key="1">
    <source>
        <dbReference type="EMBL" id="EFM41460.1"/>
    </source>
</evidence>
<evidence type="ECO:0000313" key="2">
    <source>
        <dbReference type="Proteomes" id="UP000003323"/>
    </source>
</evidence>
<dbReference type="HOGENOM" id="CLU_170843_0_0_11"/>
<reference evidence="1 2" key="1">
    <citation type="submission" date="2010-08" db="EMBL/GenBank/DDBJ databases">
        <authorList>
            <person name="Muzny D."/>
            <person name="Qin X."/>
            <person name="Deng J."/>
            <person name="Jiang H."/>
            <person name="Liu Y."/>
            <person name="Qu J."/>
            <person name="Song X.-Z."/>
            <person name="Zhang L."/>
            <person name="Thornton R."/>
            <person name="Coyle M."/>
            <person name="Francisco L."/>
            <person name="Jackson L."/>
            <person name="Javaid M."/>
            <person name="Korchina V."/>
            <person name="Kovar C."/>
            <person name="Mata R."/>
            <person name="Mathew T."/>
            <person name="Ngo R."/>
            <person name="Nguyen L."/>
            <person name="Nguyen N."/>
            <person name="Okwuonu G."/>
            <person name="Ongeri F."/>
            <person name="Pham C."/>
            <person name="Simmons D."/>
            <person name="Wilczek-Boney K."/>
            <person name="Hale W."/>
            <person name="Jakkamsetti A."/>
            <person name="Pham P."/>
            <person name="Ruth R."/>
            <person name="San Lucas F."/>
            <person name="Warren J."/>
            <person name="Zhang J."/>
            <person name="Zhao Z."/>
            <person name="Zhou C."/>
            <person name="Zhu D."/>
            <person name="Lee S."/>
            <person name="Bess C."/>
            <person name="Blankenburg K."/>
            <person name="Forbes L."/>
            <person name="Fu Q."/>
            <person name="Gubbala S."/>
            <person name="Hirani K."/>
            <person name="Jayaseelan J.C."/>
            <person name="Lara F."/>
            <person name="Munidasa M."/>
            <person name="Palculict T."/>
            <person name="Patil S."/>
            <person name="Pu L.-L."/>
            <person name="Saada N."/>
            <person name="Tang L."/>
            <person name="Weissenberger G."/>
            <person name="Zhu Y."/>
            <person name="Hemphill L."/>
            <person name="Shang Y."/>
            <person name="Youmans B."/>
            <person name="Ayvaz T."/>
            <person name="Ross M."/>
            <person name="Santibanez J."/>
            <person name="Aqrawi P."/>
            <person name="Gross S."/>
            <person name="Joshi V."/>
            <person name="Fowler G."/>
            <person name="Nazareth L."/>
            <person name="Reid J."/>
            <person name="Worley K."/>
            <person name="Petrosino J."/>
            <person name="Highlander S."/>
            <person name="Gibbs R."/>
        </authorList>
    </citation>
    <scope>NUCLEOTIDE SEQUENCE [LARGE SCALE GENOMIC DNA]</scope>
    <source>
        <strain evidence="1 2">ATCC 27679</strain>
    </source>
</reference>
<organism evidence="1 2">
    <name type="scientific">Bifidobacterium dentium ATCC 27679</name>
    <dbReference type="NCBI Taxonomy" id="871562"/>
    <lineage>
        <taxon>Bacteria</taxon>
        <taxon>Bacillati</taxon>
        <taxon>Actinomycetota</taxon>
        <taxon>Actinomycetes</taxon>
        <taxon>Bifidobacteriales</taxon>
        <taxon>Bifidobacteriaceae</taxon>
        <taxon>Bifidobacterium</taxon>
    </lineage>
</organism>
<gene>
    <name evidence="1" type="ORF">HMPREF0168_0853</name>
</gene>
<protein>
    <submittedName>
        <fullName evidence="1">Putative phage head-tail adaptor</fullName>
    </submittedName>
</protein>
<accession>E0Q6U5</accession>
<name>E0Q6U5_9BIFI</name>
<dbReference type="RefSeq" id="WP_003841990.1">
    <property type="nucleotide sequence ID" value="NZ_GL405225.1"/>
</dbReference>
<proteinExistence type="predicted"/>
<dbReference type="EMBL" id="AEEQ01000009">
    <property type="protein sequence ID" value="EFM41460.1"/>
    <property type="molecule type" value="Genomic_DNA"/>
</dbReference>